<dbReference type="AlphaFoldDB" id="A0A1I3NKZ9"/>
<dbReference type="GO" id="GO:0016757">
    <property type="term" value="F:glycosyltransferase activity"/>
    <property type="evidence" value="ECO:0007669"/>
    <property type="project" value="InterPro"/>
</dbReference>
<organism evidence="2 3">
    <name type="scientific">Olleya namhaensis</name>
    <dbReference type="NCBI Taxonomy" id="1144750"/>
    <lineage>
        <taxon>Bacteria</taxon>
        <taxon>Pseudomonadati</taxon>
        <taxon>Bacteroidota</taxon>
        <taxon>Flavobacteriia</taxon>
        <taxon>Flavobacteriales</taxon>
        <taxon>Flavobacteriaceae</taxon>
    </lineage>
</organism>
<evidence type="ECO:0000313" key="3">
    <source>
        <dbReference type="Proteomes" id="UP000199559"/>
    </source>
</evidence>
<gene>
    <name evidence="2" type="ORF">SAMN05443431_104188</name>
</gene>
<feature type="domain" description="Glycosyl transferase family 1" evidence="1">
    <location>
        <begin position="186"/>
        <end position="332"/>
    </location>
</feature>
<reference evidence="3" key="1">
    <citation type="submission" date="2016-10" db="EMBL/GenBank/DDBJ databases">
        <authorList>
            <person name="Varghese N."/>
            <person name="Submissions S."/>
        </authorList>
    </citation>
    <scope>NUCLEOTIDE SEQUENCE [LARGE SCALE GENOMIC DNA]</scope>
    <source>
        <strain evidence="3">DSM 28881</strain>
    </source>
</reference>
<dbReference type="PANTHER" id="PTHR12526">
    <property type="entry name" value="GLYCOSYLTRANSFERASE"/>
    <property type="match status" value="1"/>
</dbReference>
<proteinExistence type="predicted"/>
<keyword evidence="2" id="KW-0808">Transferase</keyword>
<dbReference type="Pfam" id="PF00534">
    <property type="entry name" value="Glycos_transf_1"/>
    <property type="match status" value="1"/>
</dbReference>
<dbReference type="Proteomes" id="UP000199559">
    <property type="component" value="Unassembled WGS sequence"/>
</dbReference>
<sequence length="363" mass="40840">MHKSNGPKWYAYAPYVREMNLWLKHVDEVEIVAPVTSMPLSEIDIAYSHDHITLTQIPAIAFINISRGIRSLLALPYIFFKLWKACKRADHIHLRCPGNIGLLGSLIQIFFPKKVKTAKYAGNWDPNAKQPLSYRLQKTILSNTKYTKKMTALVYGEWPNQTKNIKSFFTATYRNQDRVVPVIRDYTKALEFVFVGSLVTGKRPLLAIQIVEQLLSRGVTCKLQVFGDGVLKPKLQQYIDDKQLGNSIVLHGNKTSETVKIALQSAHFTILASKSEGWPKALAEAMFFGVIPIATSISCVPNMLDYGKRGILIAPNLEEAVSKIVLALESKQALVSVSRLASDWSQQYTLDVFESEIKKLLKS</sequence>
<dbReference type="PANTHER" id="PTHR12526:SF630">
    <property type="entry name" value="GLYCOSYLTRANSFERASE"/>
    <property type="match status" value="1"/>
</dbReference>
<dbReference type="EMBL" id="FORM01000004">
    <property type="protein sequence ID" value="SFJ09845.1"/>
    <property type="molecule type" value="Genomic_DNA"/>
</dbReference>
<dbReference type="InterPro" id="IPR001296">
    <property type="entry name" value="Glyco_trans_1"/>
</dbReference>
<dbReference type="SUPFAM" id="SSF53756">
    <property type="entry name" value="UDP-Glycosyltransferase/glycogen phosphorylase"/>
    <property type="match status" value="1"/>
</dbReference>
<accession>A0A1I3NKZ9</accession>
<dbReference type="STRING" id="1144750.SAMN05443431_104188"/>
<dbReference type="CDD" id="cd03801">
    <property type="entry name" value="GT4_PimA-like"/>
    <property type="match status" value="1"/>
</dbReference>
<protein>
    <submittedName>
        <fullName evidence="2">Glycosyltransferase involved in cell wall bisynthesis</fullName>
    </submittedName>
</protein>
<keyword evidence="3" id="KW-1185">Reference proteome</keyword>
<dbReference type="Gene3D" id="3.40.50.2000">
    <property type="entry name" value="Glycogen Phosphorylase B"/>
    <property type="match status" value="2"/>
</dbReference>
<evidence type="ECO:0000313" key="2">
    <source>
        <dbReference type="EMBL" id="SFJ09845.1"/>
    </source>
</evidence>
<name>A0A1I3NKZ9_9FLAO</name>
<evidence type="ECO:0000259" key="1">
    <source>
        <dbReference type="Pfam" id="PF00534"/>
    </source>
</evidence>